<keyword evidence="3" id="KW-1185">Reference proteome</keyword>
<feature type="domain" description="Reverse transcriptase/retrotransposon-derived protein RNase H-like" evidence="1">
    <location>
        <begin position="154"/>
        <end position="217"/>
    </location>
</feature>
<dbReference type="InterPro" id="IPR043502">
    <property type="entry name" value="DNA/RNA_pol_sf"/>
</dbReference>
<reference evidence="2 3" key="1">
    <citation type="journal article" date="2021" name="Elife">
        <title>Chloroplast acquisition without the gene transfer in kleptoplastic sea slugs, Plakobranchus ocellatus.</title>
        <authorList>
            <person name="Maeda T."/>
            <person name="Takahashi S."/>
            <person name="Yoshida T."/>
            <person name="Shimamura S."/>
            <person name="Takaki Y."/>
            <person name="Nagai Y."/>
            <person name="Toyoda A."/>
            <person name="Suzuki Y."/>
            <person name="Arimoto A."/>
            <person name="Ishii H."/>
            <person name="Satoh N."/>
            <person name="Nishiyama T."/>
            <person name="Hasebe M."/>
            <person name="Maruyama T."/>
            <person name="Minagawa J."/>
            <person name="Obokata J."/>
            <person name="Shigenobu S."/>
        </authorList>
    </citation>
    <scope>NUCLEOTIDE SEQUENCE [LARGE SCALE GENOMIC DNA]</scope>
</reference>
<evidence type="ECO:0000259" key="1">
    <source>
        <dbReference type="Pfam" id="PF17919"/>
    </source>
</evidence>
<dbReference type="PANTHER" id="PTHR33064:SF29">
    <property type="entry name" value="PEPTIDASE A2 DOMAIN-CONTAINING PROTEIN-RELATED"/>
    <property type="match status" value="1"/>
</dbReference>
<organism evidence="2 3">
    <name type="scientific">Plakobranchus ocellatus</name>
    <dbReference type="NCBI Taxonomy" id="259542"/>
    <lineage>
        <taxon>Eukaryota</taxon>
        <taxon>Metazoa</taxon>
        <taxon>Spiralia</taxon>
        <taxon>Lophotrochozoa</taxon>
        <taxon>Mollusca</taxon>
        <taxon>Gastropoda</taxon>
        <taxon>Heterobranchia</taxon>
        <taxon>Euthyneura</taxon>
        <taxon>Panpulmonata</taxon>
        <taxon>Sacoglossa</taxon>
        <taxon>Placobranchoidea</taxon>
        <taxon>Plakobranchidae</taxon>
        <taxon>Plakobranchus</taxon>
    </lineage>
</organism>
<dbReference type="AlphaFoldDB" id="A0AAV4AIH4"/>
<name>A0AAV4AIH4_9GAST</name>
<dbReference type="InterPro" id="IPR051320">
    <property type="entry name" value="Viral_Replic_Matur_Polypro"/>
</dbReference>
<comment type="caution">
    <text evidence="2">The sequence shown here is derived from an EMBL/GenBank/DDBJ whole genome shotgun (WGS) entry which is preliminary data.</text>
</comment>
<dbReference type="Proteomes" id="UP000735302">
    <property type="component" value="Unassembled WGS sequence"/>
</dbReference>
<dbReference type="PANTHER" id="PTHR33064">
    <property type="entry name" value="POL PROTEIN"/>
    <property type="match status" value="1"/>
</dbReference>
<dbReference type="FunFam" id="3.30.70.270:FF:000020">
    <property type="entry name" value="Transposon Tf2-6 polyprotein-like Protein"/>
    <property type="match status" value="1"/>
</dbReference>
<protein>
    <submittedName>
        <fullName evidence="2">Pol polyprotein</fullName>
    </submittedName>
</protein>
<dbReference type="Gene3D" id="3.30.70.270">
    <property type="match status" value="2"/>
</dbReference>
<evidence type="ECO:0000313" key="3">
    <source>
        <dbReference type="Proteomes" id="UP000735302"/>
    </source>
</evidence>
<dbReference type="Gene3D" id="3.10.10.10">
    <property type="entry name" value="HIV Type 1 Reverse Transcriptase, subunit A, domain 1"/>
    <property type="match status" value="1"/>
</dbReference>
<dbReference type="SUPFAM" id="SSF56672">
    <property type="entry name" value="DNA/RNA polymerases"/>
    <property type="match status" value="1"/>
</dbReference>
<dbReference type="Pfam" id="PF17919">
    <property type="entry name" value="RT_RNaseH_2"/>
    <property type="match status" value="1"/>
</dbReference>
<evidence type="ECO:0000313" key="2">
    <source>
        <dbReference type="EMBL" id="GFO06249.1"/>
    </source>
</evidence>
<dbReference type="InterPro" id="IPR041577">
    <property type="entry name" value="RT_RNaseH_2"/>
</dbReference>
<dbReference type="EMBL" id="BLXT01003769">
    <property type="protein sequence ID" value="GFO06249.1"/>
    <property type="molecule type" value="Genomic_DNA"/>
</dbReference>
<dbReference type="InterPro" id="IPR043128">
    <property type="entry name" value="Rev_trsase/Diguanyl_cyclase"/>
</dbReference>
<proteinExistence type="predicted"/>
<sequence>MDLHCEFLRIPFGMMNTGATLTHAVKMLVRGMDYVMDYKDVLLVYRPTMEDHVWTLREHFKRLQWANFTVRPTKCALWARMIDFLGHRLGEGTIGLQAESVEKVWAKQRSKTKKEVRAFLGLADYHKEFIPDNAAISAPLSALVRERQSNPITWDDAQERANHSLKMAMTFRPVLHLADIDSKFVLRTDASFDGLGAALIHRSQAKIFPKAYASKKL</sequence>
<gene>
    <name evidence="2" type="ORF">PoB_003275400</name>
</gene>
<accession>A0AAV4AIH4</accession>